<gene>
    <name evidence="2" type="ORF">AWRI1631_71300</name>
</gene>
<feature type="region of interest" description="Disordered" evidence="1">
    <location>
        <begin position="1"/>
        <end position="37"/>
    </location>
</feature>
<evidence type="ECO:0000256" key="1">
    <source>
        <dbReference type="SAM" id="MobiDB-lite"/>
    </source>
</evidence>
<evidence type="ECO:0000313" key="2">
    <source>
        <dbReference type="EMBL" id="EDZ72240.1"/>
    </source>
</evidence>
<accession>B5VIK3</accession>
<organism evidence="2 3">
    <name type="scientific">Saccharomyces cerevisiae (strain AWRI1631)</name>
    <name type="common">Baker's yeast</name>
    <dbReference type="NCBI Taxonomy" id="545124"/>
    <lineage>
        <taxon>Eukaryota</taxon>
        <taxon>Fungi</taxon>
        <taxon>Dikarya</taxon>
        <taxon>Ascomycota</taxon>
        <taxon>Saccharomycotina</taxon>
        <taxon>Saccharomycetes</taxon>
        <taxon>Saccharomycetales</taxon>
        <taxon>Saccharomycetaceae</taxon>
        <taxon>Saccharomyces</taxon>
    </lineage>
</organism>
<dbReference type="Proteomes" id="UP000008988">
    <property type="component" value="Unassembled WGS sequence"/>
</dbReference>
<name>B5VIK3_YEAS6</name>
<proteinExistence type="predicted"/>
<dbReference type="AlphaFoldDB" id="B5VIK3"/>
<evidence type="ECO:0000313" key="3">
    <source>
        <dbReference type="Proteomes" id="UP000008988"/>
    </source>
</evidence>
<dbReference type="EMBL" id="ABSV01000859">
    <property type="protein sequence ID" value="EDZ72240.1"/>
    <property type="molecule type" value="Genomic_DNA"/>
</dbReference>
<reference evidence="2 3" key="1">
    <citation type="journal article" date="2008" name="FEMS Yeast Res.">
        <title>Comparative genome analysis of a Saccharomyces cerevisiae wine strain.</title>
        <authorList>
            <person name="Borneman A.R."/>
            <person name="Forgan A.H."/>
            <person name="Pretorius I.S."/>
            <person name="Chambers P.J."/>
        </authorList>
    </citation>
    <scope>NUCLEOTIDE SEQUENCE [LARGE SCALE GENOMIC DNA]</scope>
    <source>
        <strain evidence="2 3">AWRI1631</strain>
    </source>
</reference>
<sequence>MLRDGDLAPLGPSQEGRVGSDRHDPGNNGHVHARSSNLGTPVDEIINIVKHLSDDEVAAGVDLLLQILEIKLHVFVRQLRMALRVAGNADSEMVTVLGLDILNQVLGILEATFNGSPVFCVPRRISSQR</sequence>
<protein>
    <submittedName>
        <fullName evidence="2">Uncharacterized protein</fullName>
    </submittedName>
</protein>
<comment type="caution">
    <text evidence="2">The sequence shown here is derived from an EMBL/GenBank/DDBJ whole genome shotgun (WGS) entry which is preliminary data.</text>
</comment>